<keyword evidence="3 7" id="KW-1133">Transmembrane helix</keyword>
<feature type="compositionally biased region" description="Polar residues" evidence="6">
    <location>
        <begin position="99"/>
        <end position="114"/>
    </location>
</feature>
<organism evidence="8 9">
    <name type="scientific">Panicum virgatum</name>
    <name type="common">Blackwell switchgrass</name>
    <dbReference type="NCBI Taxonomy" id="38727"/>
    <lineage>
        <taxon>Eukaryota</taxon>
        <taxon>Viridiplantae</taxon>
        <taxon>Streptophyta</taxon>
        <taxon>Embryophyta</taxon>
        <taxon>Tracheophyta</taxon>
        <taxon>Spermatophyta</taxon>
        <taxon>Magnoliopsida</taxon>
        <taxon>Liliopsida</taxon>
        <taxon>Poales</taxon>
        <taxon>Poaceae</taxon>
        <taxon>PACMAD clade</taxon>
        <taxon>Panicoideae</taxon>
        <taxon>Panicodae</taxon>
        <taxon>Paniceae</taxon>
        <taxon>Panicinae</taxon>
        <taxon>Panicum</taxon>
        <taxon>Panicum sect. Hiantes</taxon>
    </lineage>
</organism>
<comment type="subcellular location">
    <subcellularLocation>
        <location evidence="1">Membrane</location>
        <topology evidence="1">Multi-pass membrane protein</topology>
    </subcellularLocation>
</comment>
<reference evidence="8" key="1">
    <citation type="submission" date="2020-05" db="EMBL/GenBank/DDBJ databases">
        <title>WGS assembly of Panicum virgatum.</title>
        <authorList>
            <person name="Lovell J.T."/>
            <person name="Jenkins J."/>
            <person name="Shu S."/>
            <person name="Juenger T.E."/>
            <person name="Schmutz J."/>
        </authorList>
    </citation>
    <scope>NUCLEOTIDE SEQUENCE</scope>
    <source>
        <strain evidence="8">AP13</strain>
    </source>
</reference>
<evidence type="ECO:0000256" key="6">
    <source>
        <dbReference type="SAM" id="MobiDB-lite"/>
    </source>
</evidence>
<evidence type="ECO:0000313" key="9">
    <source>
        <dbReference type="Proteomes" id="UP000823388"/>
    </source>
</evidence>
<keyword evidence="5" id="KW-0479">Metal-binding</keyword>
<evidence type="ECO:0000256" key="2">
    <source>
        <dbReference type="ARBA" id="ARBA00022692"/>
    </source>
</evidence>
<proteinExistence type="predicted"/>
<dbReference type="GO" id="GO:0046872">
    <property type="term" value="F:metal ion binding"/>
    <property type="evidence" value="ECO:0007669"/>
    <property type="project" value="UniProtKB-KW"/>
</dbReference>
<dbReference type="GO" id="GO:0016020">
    <property type="term" value="C:membrane"/>
    <property type="evidence" value="ECO:0007669"/>
    <property type="project" value="UniProtKB-SubCell"/>
</dbReference>
<dbReference type="InterPro" id="IPR004254">
    <property type="entry name" value="AdipoR/HlyIII-related"/>
</dbReference>
<evidence type="ECO:0000256" key="7">
    <source>
        <dbReference type="SAM" id="Phobius"/>
    </source>
</evidence>
<keyword evidence="2 7" id="KW-0812">Transmembrane</keyword>
<accession>A0A8T0V7V1</accession>
<feature type="compositionally biased region" description="Low complexity" evidence="6">
    <location>
        <begin position="120"/>
        <end position="139"/>
    </location>
</feature>
<keyword evidence="5" id="KW-0862">Zinc</keyword>
<evidence type="ECO:0000256" key="5">
    <source>
        <dbReference type="PIRSR" id="PIRSR604254-1"/>
    </source>
</evidence>
<feature type="transmembrane region" description="Helical" evidence="7">
    <location>
        <begin position="18"/>
        <end position="39"/>
    </location>
</feature>
<keyword evidence="9" id="KW-1185">Reference proteome</keyword>
<dbReference type="Pfam" id="PF03006">
    <property type="entry name" value="HlyIII"/>
    <property type="match status" value="1"/>
</dbReference>
<dbReference type="GO" id="GO:0009744">
    <property type="term" value="P:response to sucrose"/>
    <property type="evidence" value="ECO:0007669"/>
    <property type="project" value="UniProtKB-ARBA"/>
</dbReference>
<evidence type="ECO:0000256" key="3">
    <source>
        <dbReference type="ARBA" id="ARBA00022989"/>
    </source>
</evidence>
<evidence type="ECO:0000313" key="8">
    <source>
        <dbReference type="EMBL" id="KAG2629596.1"/>
    </source>
</evidence>
<dbReference type="GO" id="GO:0038023">
    <property type="term" value="F:signaling receptor activity"/>
    <property type="evidence" value="ECO:0007669"/>
    <property type="project" value="TreeGrafter"/>
</dbReference>
<protein>
    <submittedName>
        <fullName evidence="8">Uncharacterized protein</fullName>
    </submittedName>
</protein>
<name>A0A8T0V7V1_PANVG</name>
<evidence type="ECO:0000256" key="4">
    <source>
        <dbReference type="ARBA" id="ARBA00023136"/>
    </source>
</evidence>
<dbReference type="Proteomes" id="UP000823388">
    <property type="component" value="Chromosome 3K"/>
</dbReference>
<dbReference type="PANTHER" id="PTHR20855">
    <property type="entry name" value="ADIPOR/PROGESTIN RECEPTOR-RELATED"/>
    <property type="match status" value="1"/>
</dbReference>
<keyword evidence="4 7" id="KW-0472">Membrane</keyword>
<feature type="binding site" evidence="5">
    <location>
        <position position="171"/>
    </location>
    <ligand>
        <name>Zn(2+)</name>
        <dbReference type="ChEBI" id="CHEBI:29105"/>
    </ligand>
</feature>
<dbReference type="PANTHER" id="PTHR20855:SF105">
    <property type="entry name" value="HAEMOLYSIN-III RELATED FAMILY PROTEIN, EXPRESSED"/>
    <property type="match status" value="1"/>
</dbReference>
<dbReference type="EMBL" id="CM029041">
    <property type="protein sequence ID" value="KAG2629596.1"/>
    <property type="molecule type" value="Genomic_DNA"/>
</dbReference>
<dbReference type="AlphaFoldDB" id="A0A8T0V7V1"/>
<gene>
    <name evidence="8" type="ORF">PVAP13_3KG462900</name>
</gene>
<evidence type="ECO:0000256" key="1">
    <source>
        <dbReference type="ARBA" id="ARBA00004141"/>
    </source>
</evidence>
<dbReference type="GO" id="GO:0009725">
    <property type="term" value="P:response to hormone"/>
    <property type="evidence" value="ECO:0007669"/>
    <property type="project" value="UniProtKB-ARBA"/>
</dbReference>
<feature type="transmembrane region" description="Helical" evidence="7">
    <location>
        <begin position="153"/>
        <end position="174"/>
    </location>
</feature>
<comment type="caution">
    <text evidence="8">The sequence shown here is derived from an EMBL/GenBank/DDBJ whole genome shotgun (WGS) entry which is preliminary data.</text>
</comment>
<feature type="region of interest" description="Disordered" evidence="6">
    <location>
        <begin position="95"/>
        <end position="143"/>
    </location>
</feature>
<sequence length="197" mass="20861">MKETILSIFSIHNETLNVWSHLIGFLLFLCLTIFTAMVIPRDGNSSSSRSSSWSSRSSSACWGDLVEMANMTVALRHEALAACFLLPPSAAAGPGLSEDGQQIPTSCPPNTSSSHHGHHGIQIQQQQQQQDTTTGAAMTAGGGAGEPVTRWPLLAYLGGAMLCLLTSSACHLILCHSERTASVTLRLDYAGIAALNP</sequence>